<protein>
    <submittedName>
        <fullName evidence="1">Uncharacterized protein</fullName>
    </submittedName>
</protein>
<gene>
    <name evidence="1" type="ORF">F4820DRAFT_131488</name>
</gene>
<comment type="caution">
    <text evidence="1">The sequence shown here is derived from an EMBL/GenBank/DDBJ whole genome shotgun (WGS) entry which is preliminary data.</text>
</comment>
<dbReference type="Proteomes" id="UP001497700">
    <property type="component" value="Unassembled WGS sequence"/>
</dbReference>
<evidence type="ECO:0000313" key="2">
    <source>
        <dbReference type="Proteomes" id="UP001497700"/>
    </source>
</evidence>
<sequence length="250" mass="25001">MHPLRFALGARALASGASSPNGTTQTLAGCNSSSSVFQSSASFLSNLTATTWPVDKDPMTTTVTVWPSGVGAPAPASQSPETQQKTVSSVMASPTEARPSTSSSGSSILPPPPPTSANSSTSTWAGSERKNTQTTSGSTVTSSTTSSIATSSEQSALPVASSDRPGQTPTTTYTTTATVSTTSTGTTIMTSPTTVTVSYPTTTATPPTTPPTGFITRTTAATTTATTTLQVGPLGKPAIGGFGTTRGGFF</sequence>
<organism evidence="1 2">
    <name type="scientific">Hypoxylon rubiginosum</name>
    <dbReference type="NCBI Taxonomy" id="110542"/>
    <lineage>
        <taxon>Eukaryota</taxon>
        <taxon>Fungi</taxon>
        <taxon>Dikarya</taxon>
        <taxon>Ascomycota</taxon>
        <taxon>Pezizomycotina</taxon>
        <taxon>Sordariomycetes</taxon>
        <taxon>Xylariomycetidae</taxon>
        <taxon>Xylariales</taxon>
        <taxon>Hypoxylaceae</taxon>
        <taxon>Hypoxylon</taxon>
    </lineage>
</organism>
<name>A0ACB9YKK9_9PEZI</name>
<dbReference type="EMBL" id="MU393606">
    <property type="protein sequence ID" value="KAI4859944.1"/>
    <property type="molecule type" value="Genomic_DNA"/>
</dbReference>
<proteinExistence type="predicted"/>
<accession>A0ACB9YKK9</accession>
<keyword evidence="2" id="KW-1185">Reference proteome</keyword>
<evidence type="ECO:0000313" key="1">
    <source>
        <dbReference type="EMBL" id="KAI4859944.1"/>
    </source>
</evidence>
<reference evidence="1 2" key="1">
    <citation type="journal article" date="2022" name="New Phytol.">
        <title>Ecological generalism drives hyperdiversity of secondary metabolite gene clusters in xylarialean endophytes.</title>
        <authorList>
            <person name="Franco M.E.E."/>
            <person name="Wisecaver J.H."/>
            <person name="Arnold A.E."/>
            <person name="Ju Y.M."/>
            <person name="Slot J.C."/>
            <person name="Ahrendt S."/>
            <person name="Moore L.P."/>
            <person name="Eastman K.E."/>
            <person name="Scott K."/>
            <person name="Konkel Z."/>
            <person name="Mondo S.J."/>
            <person name="Kuo A."/>
            <person name="Hayes R.D."/>
            <person name="Haridas S."/>
            <person name="Andreopoulos B."/>
            <person name="Riley R."/>
            <person name="LaButti K."/>
            <person name="Pangilinan J."/>
            <person name="Lipzen A."/>
            <person name="Amirebrahimi M."/>
            <person name="Yan J."/>
            <person name="Adam C."/>
            <person name="Keymanesh K."/>
            <person name="Ng V."/>
            <person name="Louie K."/>
            <person name="Northen T."/>
            <person name="Drula E."/>
            <person name="Henrissat B."/>
            <person name="Hsieh H.M."/>
            <person name="Youens-Clark K."/>
            <person name="Lutzoni F."/>
            <person name="Miadlikowska J."/>
            <person name="Eastwood D.C."/>
            <person name="Hamelin R.C."/>
            <person name="Grigoriev I.V."/>
            <person name="U'Ren J.M."/>
        </authorList>
    </citation>
    <scope>NUCLEOTIDE SEQUENCE [LARGE SCALE GENOMIC DNA]</scope>
    <source>
        <strain evidence="1 2">CBS 119005</strain>
    </source>
</reference>